<keyword evidence="2" id="KW-0732">Signal</keyword>
<dbReference type="AlphaFoldDB" id="A0A836BZM3"/>
<evidence type="ECO:0000259" key="3">
    <source>
        <dbReference type="Pfam" id="PF12499"/>
    </source>
</evidence>
<organism evidence="4 5">
    <name type="scientific">Edaphochlamys debaryana</name>
    <dbReference type="NCBI Taxonomy" id="47281"/>
    <lineage>
        <taxon>Eukaryota</taxon>
        <taxon>Viridiplantae</taxon>
        <taxon>Chlorophyta</taxon>
        <taxon>core chlorophytes</taxon>
        <taxon>Chlorophyceae</taxon>
        <taxon>CS clade</taxon>
        <taxon>Chlamydomonadales</taxon>
        <taxon>Chlamydomonadales incertae sedis</taxon>
        <taxon>Edaphochlamys</taxon>
    </lineage>
</organism>
<name>A0A836BZM3_9CHLO</name>
<feature type="domain" description="Pherophorin" evidence="3">
    <location>
        <begin position="354"/>
        <end position="507"/>
    </location>
</feature>
<gene>
    <name evidence="4" type="ORF">HYH03_008372</name>
</gene>
<evidence type="ECO:0000313" key="4">
    <source>
        <dbReference type="EMBL" id="KAG2493558.1"/>
    </source>
</evidence>
<dbReference type="EMBL" id="JAEHOE010000037">
    <property type="protein sequence ID" value="KAG2493558.1"/>
    <property type="molecule type" value="Genomic_DNA"/>
</dbReference>
<dbReference type="Proteomes" id="UP000612055">
    <property type="component" value="Unassembled WGS sequence"/>
</dbReference>
<dbReference type="Pfam" id="PF12499">
    <property type="entry name" value="DUF3707"/>
    <property type="match status" value="2"/>
</dbReference>
<feature type="chain" id="PRO_5032920980" description="Pherophorin domain-containing protein" evidence="2">
    <location>
        <begin position="27"/>
        <end position="509"/>
    </location>
</feature>
<dbReference type="InterPro" id="IPR024616">
    <property type="entry name" value="Pherophorin"/>
</dbReference>
<proteinExistence type="predicted"/>
<sequence>MARASPATAVVTLLLALSYMATLASGIKFPYAACNDPAEWVSPIQVERPARVVTLKDGYQKICWTFTYDNTDCKVWYTRFPHFDRPECCTSMLTHKFEMDLDAKCAKDADNYFRGRATLQLAGQTPQPASDPETRFPPSSDGVTQATLAVSKIFLDKTNVSGAVLCVTLEKGACKTLRDLVPGNQKTDDEANREWAAVLWDDKHSSCYGAVPAEAQCSVDVQCNDIRMCFNFYRKLPTLQYTALFNGSSSDAKCVAAKSVINGTDAGGNEYKGETLGGALNNHTKAVFGYADTCPLASEFELQYVISPAPGTSPQDVFWNATDRCPSANATTECTPTGGCNTVNMCFTFIAHGECNTTEAVMPFAVKSAYVLKVGSTSRTYCFPVEVVYAVTPESRCGRQTTMDKVSFGFKHEKRWQIKDVYVRYPQTPDKKDVKHPQVWSAPDDNNFKVTDLENWTVVDLLAYPREICFRIDKDTTLLDLVPSPRRGVPPTRVQVGIYNYAKDCCPVS</sequence>
<evidence type="ECO:0000256" key="2">
    <source>
        <dbReference type="SAM" id="SignalP"/>
    </source>
</evidence>
<reference evidence="4" key="1">
    <citation type="journal article" date="2020" name="bioRxiv">
        <title>Comparative genomics of Chlamydomonas.</title>
        <authorList>
            <person name="Craig R.J."/>
            <person name="Hasan A.R."/>
            <person name="Ness R.W."/>
            <person name="Keightley P.D."/>
        </authorList>
    </citation>
    <scope>NUCLEOTIDE SEQUENCE</scope>
    <source>
        <strain evidence="4">CCAP 11/70</strain>
    </source>
</reference>
<evidence type="ECO:0000256" key="1">
    <source>
        <dbReference type="SAM" id="MobiDB-lite"/>
    </source>
</evidence>
<comment type="caution">
    <text evidence="4">The sequence shown here is derived from an EMBL/GenBank/DDBJ whole genome shotgun (WGS) entry which is preliminary data.</text>
</comment>
<accession>A0A836BZM3</accession>
<evidence type="ECO:0000313" key="5">
    <source>
        <dbReference type="Proteomes" id="UP000612055"/>
    </source>
</evidence>
<keyword evidence="5" id="KW-1185">Reference proteome</keyword>
<feature type="region of interest" description="Disordered" evidence="1">
    <location>
        <begin position="123"/>
        <end position="142"/>
    </location>
</feature>
<feature type="domain" description="Pherophorin" evidence="3">
    <location>
        <begin position="29"/>
        <end position="203"/>
    </location>
</feature>
<feature type="signal peptide" evidence="2">
    <location>
        <begin position="1"/>
        <end position="26"/>
    </location>
</feature>
<protein>
    <recommendedName>
        <fullName evidence="3">Pherophorin domain-containing protein</fullName>
    </recommendedName>
</protein>